<gene>
    <name evidence="8" type="ORF">Tco025E_02347</name>
</gene>
<comment type="caution">
    <text evidence="8">The sequence shown here is derived from an EMBL/GenBank/DDBJ whole genome shotgun (WGS) entry which is preliminary data.</text>
</comment>
<keyword evidence="9" id="KW-1185">Reference proteome</keyword>
<dbReference type="InterPro" id="IPR052950">
    <property type="entry name" value="CISD"/>
</dbReference>
<dbReference type="Pfam" id="PF09360">
    <property type="entry name" value="zf-CDGSH"/>
    <property type="match status" value="2"/>
</dbReference>
<dbReference type="AlphaFoldDB" id="A0A3R7M2F0"/>
<evidence type="ECO:0000256" key="1">
    <source>
        <dbReference type="ARBA" id="ARBA00022714"/>
    </source>
</evidence>
<evidence type="ECO:0000313" key="8">
    <source>
        <dbReference type="EMBL" id="RNF25324.1"/>
    </source>
</evidence>
<dbReference type="RefSeq" id="XP_029230685.1">
    <property type="nucleotide sequence ID" value="XM_029369275.1"/>
</dbReference>
<dbReference type="GeneID" id="40315958"/>
<accession>A0A3R7M2F0</accession>
<dbReference type="PANTHER" id="PTHR46491">
    <property type="entry name" value="CDGSH IRON SULFUR DOMAIN PROTEIN HOMOLOG"/>
    <property type="match status" value="1"/>
</dbReference>
<evidence type="ECO:0000256" key="5">
    <source>
        <dbReference type="ARBA" id="ARBA00034078"/>
    </source>
</evidence>
<organism evidence="8 9">
    <name type="scientific">Trypanosoma conorhini</name>
    <dbReference type="NCBI Taxonomy" id="83891"/>
    <lineage>
        <taxon>Eukaryota</taxon>
        <taxon>Discoba</taxon>
        <taxon>Euglenozoa</taxon>
        <taxon>Kinetoplastea</taxon>
        <taxon>Metakinetoplastina</taxon>
        <taxon>Trypanosomatida</taxon>
        <taxon>Trypanosomatidae</taxon>
        <taxon>Trypanosoma</taxon>
    </lineage>
</organism>
<evidence type="ECO:0000256" key="4">
    <source>
        <dbReference type="ARBA" id="ARBA00023014"/>
    </source>
</evidence>
<feature type="region of interest" description="Disordered" evidence="6">
    <location>
        <begin position="1"/>
        <end position="25"/>
    </location>
</feature>
<feature type="domain" description="Iron-binding zinc finger CDGSH type" evidence="7">
    <location>
        <begin position="87"/>
        <end position="118"/>
    </location>
</feature>
<dbReference type="GO" id="GO:0005739">
    <property type="term" value="C:mitochondrion"/>
    <property type="evidence" value="ECO:0007669"/>
    <property type="project" value="TreeGrafter"/>
</dbReference>
<dbReference type="Gene3D" id="3.40.5.90">
    <property type="entry name" value="CDGSH iron-sulfur domain, mitoNEET-type"/>
    <property type="match status" value="2"/>
</dbReference>
<evidence type="ECO:0000313" key="9">
    <source>
        <dbReference type="Proteomes" id="UP000284403"/>
    </source>
</evidence>
<dbReference type="Proteomes" id="UP000284403">
    <property type="component" value="Unassembled WGS sequence"/>
</dbReference>
<evidence type="ECO:0000259" key="7">
    <source>
        <dbReference type="SMART" id="SM00704"/>
    </source>
</evidence>
<keyword evidence="1" id="KW-0001">2Fe-2S</keyword>
<keyword evidence="4" id="KW-0411">Iron-sulfur</keyword>
<dbReference type="SMART" id="SM00704">
    <property type="entry name" value="ZnF_CDGSH"/>
    <property type="match status" value="2"/>
</dbReference>
<evidence type="ECO:0000256" key="2">
    <source>
        <dbReference type="ARBA" id="ARBA00022723"/>
    </source>
</evidence>
<protein>
    <submittedName>
        <fullName evidence="8">Glutamate synthase domain protein</fullName>
    </submittedName>
</protein>
<sequence length="119" mass="13140">MTAHSGRSRTSNYLKEPKTHIPSSTMSDTAAYSIATHVAVPQKAPYGVDVEEGKTYYWCTCGLSKNQPFCDGSHQTYNAEHKTTLKPMAFTAKKTEKAYLCGCKQTKNPPFCDGSHTKL</sequence>
<dbReference type="PANTHER" id="PTHR46491:SF3">
    <property type="entry name" value="CDGSH IRON-SULFUR DOMAIN-CONTAINING PROTEIN 3, MITOCHONDRIAL"/>
    <property type="match status" value="1"/>
</dbReference>
<dbReference type="GO" id="GO:0046872">
    <property type="term" value="F:metal ion binding"/>
    <property type="evidence" value="ECO:0007669"/>
    <property type="project" value="UniProtKB-KW"/>
</dbReference>
<name>A0A3R7M2F0_9TRYP</name>
<dbReference type="EMBL" id="MKKU01000088">
    <property type="protein sequence ID" value="RNF25324.1"/>
    <property type="molecule type" value="Genomic_DNA"/>
</dbReference>
<dbReference type="InterPro" id="IPR018967">
    <property type="entry name" value="FeS-contain_CDGSH-typ"/>
</dbReference>
<dbReference type="InterPro" id="IPR042216">
    <property type="entry name" value="MitoNEET_CISD"/>
</dbReference>
<comment type="cofactor">
    <cofactor evidence="5">
        <name>[2Fe-2S] cluster</name>
        <dbReference type="ChEBI" id="CHEBI:190135"/>
    </cofactor>
</comment>
<feature type="domain" description="Iron-binding zinc finger CDGSH type" evidence="7">
    <location>
        <begin position="43"/>
        <end position="80"/>
    </location>
</feature>
<dbReference type="GO" id="GO:0051537">
    <property type="term" value="F:2 iron, 2 sulfur cluster binding"/>
    <property type="evidence" value="ECO:0007669"/>
    <property type="project" value="UniProtKB-KW"/>
</dbReference>
<evidence type="ECO:0000256" key="6">
    <source>
        <dbReference type="SAM" id="MobiDB-lite"/>
    </source>
</evidence>
<dbReference type="OrthoDB" id="15717at2759"/>
<reference evidence="8 9" key="1">
    <citation type="journal article" date="2018" name="BMC Genomics">
        <title>Genomic comparison of Trypanosoma conorhini and Trypanosoma rangeli to Trypanosoma cruzi strains of high and low virulence.</title>
        <authorList>
            <person name="Bradwell K.R."/>
            <person name="Koparde V.N."/>
            <person name="Matveyev A.V."/>
            <person name="Serrano M.G."/>
            <person name="Alves J.M."/>
            <person name="Parikh H."/>
            <person name="Huang B."/>
            <person name="Lee V."/>
            <person name="Espinosa-Alvarez O."/>
            <person name="Ortiz P.A."/>
            <person name="Costa-Martins A.G."/>
            <person name="Teixeira M.M."/>
            <person name="Buck G.A."/>
        </authorList>
    </citation>
    <scope>NUCLEOTIDE SEQUENCE [LARGE SCALE GENOMIC DNA]</scope>
    <source>
        <strain evidence="8 9">025E</strain>
    </source>
</reference>
<evidence type="ECO:0000256" key="3">
    <source>
        <dbReference type="ARBA" id="ARBA00023004"/>
    </source>
</evidence>
<proteinExistence type="predicted"/>
<keyword evidence="2" id="KW-0479">Metal-binding</keyword>
<keyword evidence="3" id="KW-0408">Iron</keyword>